<feature type="region of interest" description="Disordered" evidence="1">
    <location>
        <begin position="1"/>
        <end position="24"/>
    </location>
</feature>
<sequence length="206" mass="22792">MGKSHTGDSTLHSEDSGIGGENESLLGFDRHHSFHVKSNDRCLVINGNNNNNSWPDDLDVDNLPPPPPEVLLDNSFQSTESIPSNVEGLLGDLVQSPPMINQKTGVTQRLKASVHNVEVLPNRENLRHKLTSVLLAHPVKKDAVTSAQDEEQQPENDLDAAMENANCFYEQSCKIKHQHHLSLESAYHHIVPLSITDFQALLCVDL</sequence>
<dbReference type="InterPro" id="IPR029352">
    <property type="entry name" value="PCARE"/>
</dbReference>
<comment type="caution">
    <text evidence="2">The sequence shown here is derived from an EMBL/GenBank/DDBJ whole genome shotgun (WGS) entry which is preliminary data.</text>
</comment>
<evidence type="ECO:0000313" key="3">
    <source>
        <dbReference type="Proteomes" id="UP001153269"/>
    </source>
</evidence>
<dbReference type="Pfam" id="PF15449">
    <property type="entry name" value="Retinal"/>
    <property type="match status" value="1"/>
</dbReference>
<organism evidence="2 3">
    <name type="scientific">Pleuronectes platessa</name>
    <name type="common">European plaice</name>
    <dbReference type="NCBI Taxonomy" id="8262"/>
    <lineage>
        <taxon>Eukaryota</taxon>
        <taxon>Metazoa</taxon>
        <taxon>Chordata</taxon>
        <taxon>Craniata</taxon>
        <taxon>Vertebrata</taxon>
        <taxon>Euteleostomi</taxon>
        <taxon>Actinopterygii</taxon>
        <taxon>Neopterygii</taxon>
        <taxon>Teleostei</taxon>
        <taxon>Neoteleostei</taxon>
        <taxon>Acanthomorphata</taxon>
        <taxon>Carangaria</taxon>
        <taxon>Pleuronectiformes</taxon>
        <taxon>Pleuronectoidei</taxon>
        <taxon>Pleuronectidae</taxon>
        <taxon>Pleuronectes</taxon>
    </lineage>
</organism>
<dbReference type="PANTHER" id="PTHR22017:SF0">
    <property type="entry name" value="PHOTORECEPTOR CILIUM ACTIN REGULATOR"/>
    <property type="match status" value="1"/>
</dbReference>
<dbReference type="AlphaFoldDB" id="A0A9N7UU87"/>
<evidence type="ECO:0000256" key="1">
    <source>
        <dbReference type="SAM" id="MobiDB-lite"/>
    </source>
</evidence>
<dbReference type="EMBL" id="CADEAL010001898">
    <property type="protein sequence ID" value="CAB1436500.1"/>
    <property type="molecule type" value="Genomic_DNA"/>
</dbReference>
<keyword evidence="3" id="KW-1185">Reference proteome</keyword>
<reference evidence="2" key="1">
    <citation type="submission" date="2020-03" db="EMBL/GenBank/DDBJ databases">
        <authorList>
            <person name="Weist P."/>
        </authorList>
    </citation>
    <scope>NUCLEOTIDE SEQUENCE</scope>
</reference>
<dbReference type="PANTHER" id="PTHR22017">
    <property type="entry name" value="PHOTORECEPTOR CILIUM ACTIN REGULATOR"/>
    <property type="match status" value="1"/>
</dbReference>
<name>A0A9N7UU87_PLEPL</name>
<proteinExistence type="predicted"/>
<accession>A0A9N7UU87</accession>
<gene>
    <name evidence="2" type="ORF">PLEPLA_LOCUS24533</name>
</gene>
<evidence type="ECO:0000313" key="2">
    <source>
        <dbReference type="EMBL" id="CAB1436500.1"/>
    </source>
</evidence>
<dbReference type="Proteomes" id="UP001153269">
    <property type="component" value="Unassembled WGS sequence"/>
</dbReference>
<protein>
    <submittedName>
        <fullName evidence="2">Uncharacterized protein</fullName>
    </submittedName>
</protein>